<keyword evidence="3" id="KW-1185">Reference proteome</keyword>
<dbReference type="EMBL" id="CP034145">
    <property type="protein sequence ID" value="AZH26909.1"/>
    <property type="molecule type" value="Genomic_DNA"/>
</dbReference>
<evidence type="ECO:0000313" key="2">
    <source>
        <dbReference type="EMBL" id="AZH26909.1"/>
    </source>
</evidence>
<evidence type="ECO:0000256" key="1">
    <source>
        <dbReference type="SAM" id="MobiDB-lite"/>
    </source>
</evidence>
<proteinExistence type="predicted"/>
<organism evidence="2 3">
    <name type="scientific">Haloplanus aerogenes</name>
    <dbReference type="NCBI Taxonomy" id="660522"/>
    <lineage>
        <taxon>Archaea</taxon>
        <taxon>Methanobacteriati</taxon>
        <taxon>Methanobacteriota</taxon>
        <taxon>Stenosarchaea group</taxon>
        <taxon>Halobacteria</taxon>
        <taxon>Halobacteriales</taxon>
        <taxon>Haloferacaceae</taxon>
        <taxon>Haloplanus</taxon>
    </lineage>
</organism>
<evidence type="ECO:0000313" key="3">
    <source>
        <dbReference type="Proteomes" id="UP000282007"/>
    </source>
</evidence>
<name>A0A3G8QZM7_9EURY</name>
<accession>A0A3G8QZM7</accession>
<feature type="region of interest" description="Disordered" evidence="1">
    <location>
        <begin position="1"/>
        <end position="30"/>
    </location>
</feature>
<reference evidence="2 3" key="1">
    <citation type="submission" date="2018-07" db="EMBL/GenBank/DDBJ databases">
        <title>Genome sequences of Haloplanus aerogenes JCM 16430T.</title>
        <authorList>
            <person name="Kim Y.B."/>
            <person name="Roh S.W."/>
        </authorList>
    </citation>
    <scope>NUCLEOTIDE SEQUENCE [LARGE SCALE GENOMIC DNA]</scope>
    <source>
        <strain evidence="2 3">JCM 16430</strain>
    </source>
</reference>
<protein>
    <submittedName>
        <fullName evidence="2">Uncharacterized protein</fullName>
    </submittedName>
</protein>
<dbReference type="AlphaFoldDB" id="A0A3G8QZM7"/>
<dbReference type="Proteomes" id="UP000282007">
    <property type="component" value="Chromosome"/>
</dbReference>
<sequence>MSEYPRKTIPPRGSAHVDAVGSSPEGNRGVVGVRRHCPTCGARLVTTTSRGGLTRRICPDCNGGERR</sequence>
<dbReference type="KEGG" id="haer:DU502_16675"/>
<gene>
    <name evidence="2" type="ORF">DU502_16675</name>
</gene>